<keyword evidence="1" id="KW-1133">Transmembrane helix</keyword>
<dbReference type="Proteomes" id="UP000185744">
    <property type="component" value="Unassembled WGS sequence"/>
</dbReference>
<dbReference type="InParanoid" id="A0A1Q6DVS3"/>
<keyword evidence="1" id="KW-0472">Membrane</keyword>
<dbReference type="SUPFAM" id="SSF90209">
    <property type="entry name" value="Ran binding protein zinc finger-like"/>
    <property type="match status" value="1"/>
</dbReference>
<dbReference type="STRING" id="1903181.BTN85_0960"/>
<feature type="transmembrane region" description="Helical" evidence="1">
    <location>
        <begin position="32"/>
        <end position="52"/>
    </location>
</feature>
<feature type="transmembrane region" description="Helical" evidence="1">
    <location>
        <begin position="9"/>
        <end position="26"/>
    </location>
</feature>
<dbReference type="EMBL" id="MSDW01000001">
    <property type="protein sequence ID" value="OKY78469.1"/>
    <property type="molecule type" value="Genomic_DNA"/>
</dbReference>
<gene>
    <name evidence="3" type="ORF">BTN85_0960</name>
</gene>
<evidence type="ECO:0000256" key="1">
    <source>
        <dbReference type="SAM" id="Phobius"/>
    </source>
</evidence>
<keyword evidence="4" id="KW-1185">Reference proteome</keyword>
<comment type="caution">
    <text evidence="3">The sequence shown here is derived from an EMBL/GenBank/DDBJ whole genome shotgun (WGS) entry which is preliminary data.</text>
</comment>
<accession>A0A1Q6DVS3</accession>
<name>A0A1Q6DVS3_METT1</name>
<organism evidence="3 4">
    <name type="scientific">Methanohalarchaeum thermophilum</name>
    <dbReference type="NCBI Taxonomy" id="1903181"/>
    <lineage>
        <taxon>Archaea</taxon>
        <taxon>Methanobacteriati</taxon>
        <taxon>Methanobacteriota</taxon>
        <taxon>Methanonatronarchaeia</taxon>
        <taxon>Methanonatronarchaeales</taxon>
        <taxon>Methanonatronarchaeaceae</taxon>
        <taxon>Candidatus Methanohalarchaeum</taxon>
    </lineage>
</organism>
<dbReference type="AlphaFoldDB" id="A0A1Q6DVS3"/>
<evidence type="ECO:0000259" key="2">
    <source>
        <dbReference type="Pfam" id="PF12773"/>
    </source>
</evidence>
<proteinExistence type="predicted"/>
<evidence type="ECO:0000313" key="4">
    <source>
        <dbReference type="Proteomes" id="UP000185744"/>
    </source>
</evidence>
<dbReference type="InterPro" id="IPR036443">
    <property type="entry name" value="Znf_RanBP2_sf"/>
</dbReference>
<reference evidence="3" key="1">
    <citation type="submission" date="2016-12" db="EMBL/GenBank/DDBJ databases">
        <title>Discovery of methanogenic haloarchaea.</title>
        <authorList>
            <person name="Sorokin D.Y."/>
            <person name="Makarova K.S."/>
            <person name="Abbas B."/>
            <person name="Ferrer M."/>
            <person name="Golyshin P.N."/>
        </authorList>
    </citation>
    <scope>NUCLEOTIDE SEQUENCE [LARGE SCALE GENOMIC DNA]</scope>
    <source>
        <strain evidence="3">HMET1</strain>
    </source>
</reference>
<dbReference type="InterPro" id="IPR025874">
    <property type="entry name" value="DZR"/>
</dbReference>
<keyword evidence="1" id="KW-0812">Transmembrane</keyword>
<sequence length="178" mass="20411">MRSKSPLKAINYTIALLLILTGTTFSALTKTILPFMLGFVGAGLIITIYRNLTWDFKQRLSFFKNSLEKIKEIECENCGSLNPWWSTYCTQCGEKVPKDKIKCPECDTLNPPRSSYCGECGNPIKLGTEKQQKMKNEENNQSKKQEENEETYIKCRSCGHKFDPGLRRCPWCGSFREN</sequence>
<dbReference type="Pfam" id="PF12773">
    <property type="entry name" value="DZR"/>
    <property type="match status" value="1"/>
</dbReference>
<evidence type="ECO:0000313" key="3">
    <source>
        <dbReference type="EMBL" id="OKY78469.1"/>
    </source>
</evidence>
<protein>
    <submittedName>
        <fullName evidence="3">XerD/XerC family integrase</fullName>
    </submittedName>
</protein>
<feature type="domain" description="DZANK-type" evidence="2">
    <location>
        <begin position="75"/>
        <end position="121"/>
    </location>
</feature>